<organism evidence="1 2">
    <name type="scientific">Ancylostoma ceylanicum</name>
    <dbReference type="NCBI Taxonomy" id="53326"/>
    <lineage>
        <taxon>Eukaryota</taxon>
        <taxon>Metazoa</taxon>
        <taxon>Ecdysozoa</taxon>
        <taxon>Nematoda</taxon>
        <taxon>Chromadorea</taxon>
        <taxon>Rhabditida</taxon>
        <taxon>Rhabditina</taxon>
        <taxon>Rhabditomorpha</taxon>
        <taxon>Strongyloidea</taxon>
        <taxon>Ancylostomatidae</taxon>
        <taxon>Ancylostomatinae</taxon>
        <taxon>Ancylostoma</taxon>
    </lineage>
</organism>
<dbReference type="AlphaFoldDB" id="A0A016WIU9"/>
<keyword evidence="2" id="KW-1185">Reference proteome</keyword>
<dbReference type="Proteomes" id="UP000024635">
    <property type="component" value="Unassembled WGS sequence"/>
</dbReference>
<dbReference type="EMBL" id="JARK01000241">
    <property type="protein sequence ID" value="EYC39759.1"/>
    <property type="molecule type" value="Genomic_DNA"/>
</dbReference>
<comment type="caution">
    <text evidence="1">The sequence shown here is derived from an EMBL/GenBank/DDBJ whole genome shotgun (WGS) entry which is preliminary data.</text>
</comment>
<evidence type="ECO:0000313" key="1">
    <source>
        <dbReference type="EMBL" id="EYC39759.1"/>
    </source>
</evidence>
<name>A0A016WIU9_9BILA</name>
<dbReference type="OrthoDB" id="5799622at2759"/>
<dbReference type="STRING" id="53326.A0A016WIU9"/>
<protein>
    <submittedName>
        <fullName evidence="1">Uncharacterized protein</fullName>
    </submittedName>
</protein>
<reference evidence="2" key="1">
    <citation type="journal article" date="2015" name="Nat. Genet.">
        <title>The genome and transcriptome of the zoonotic hookworm Ancylostoma ceylanicum identify infection-specific gene families.</title>
        <authorList>
            <person name="Schwarz E.M."/>
            <person name="Hu Y."/>
            <person name="Antoshechkin I."/>
            <person name="Miller M.M."/>
            <person name="Sternberg P.W."/>
            <person name="Aroian R.V."/>
        </authorList>
    </citation>
    <scope>NUCLEOTIDE SEQUENCE</scope>
    <source>
        <strain evidence="2">HY135</strain>
    </source>
</reference>
<gene>
    <name evidence="1" type="primary">Acey_s0641.g1020</name>
    <name evidence="1" type="ORF">Y032_0641g1020</name>
</gene>
<sequence length="89" mass="9724">MYCTVNFAYGLSLQLRTSVTSAPLTVRPSFLLVDEDWELSRTLPVSICPAGAQIIAGDPTHFFSVVKLNATCSTLRLNKELDADVSFAE</sequence>
<evidence type="ECO:0000313" key="2">
    <source>
        <dbReference type="Proteomes" id="UP000024635"/>
    </source>
</evidence>
<proteinExistence type="predicted"/>
<accession>A0A016WIU9</accession>